<dbReference type="EMBL" id="CP000267">
    <property type="protein sequence ID" value="ABD70830.1"/>
    <property type="molecule type" value="Genomic_DNA"/>
</dbReference>
<dbReference type="SUPFAM" id="SSF55874">
    <property type="entry name" value="ATPase domain of HSP90 chaperone/DNA topoisomerase II/histidine kinase"/>
    <property type="match status" value="1"/>
</dbReference>
<sequence length="457" mass="49902">MNSSLRRQLLAWVLLPLICAVAVDTWLTFKSSVDTASVVQDRLLLGSARMIAQQISFEDGSFQHQIPPAALELFQSEESDRIFYRVTTGAGQLLSGYTDLPVPVLDSSPDSPFFFGATMRGEPVRVVAFFQPVIGNPSVLPVVVEVAQTTRAHKQLTNKLWLHAVGQQLLILALVTIFILFGLHRGLQPLIRLRNDVRSRKEGSLQRLQTNRIPAELTPLVDSFNDYIQRLENYTSRRGAFIQNAAHQLRTPLAVLTTQISDALRAENKEIGDRSLIAAHRTLQQTGRLVNQFLTLSSAEAYVAAKTLMSTQECCDIVQGILEDLAVQAHSKNIDLGFERIGGDTVISSDPAAFREIAVNIIDNAIRYTPAHGVVTVRVQSTEGKIALAVEDNGPGVPLESQEKIFQRFYRIGGTDSAGSGLGLAIVKELASQCGATIRLAAPAHGGSGLLIVIDFF</sequence>
<dbReference type="eggNOG" id="COG2205">
    <property type="taxonomic scope" value="Bacteria"/>
</dbReference>
<keyword evidence="15" id="KW-1185">Reference proteome</keyword>
<keyword evidence="10 11" id="KW-0472">Membrane</keyword>
<evidence type="ECO:0000313" key="15">
    <source>
        <dbReference type="Proteomes" id="UP000008332"/>
    </source>
</evidence>
<keyword evidence="9" id="KW-0902">Two-component regulatory system</keyword>
<dbReference type="InterPro" id="IPR036097">
    <property type="entry name" value="HisK_dim/P_sf"/>
</dbReference>
<organism evidence="14 15">
    <name type="scientific">Albidiferax ferrireducens (strain ATCC BAA-621 / DSM 15236 / T118)</name>
    <name type="common">Rhodoferax ferrireducens</name>
    <dbReference type="NCBI Taxonomy" id="338969"/>
    <lineage>
        <taxon>Bacteria</taxon>
        <taxon>Pseudomonadati</taxon>
        <taxon>Pseudomonadota</taxon>
        <taxon>Betaproteobacteria</taxon>
        <taxon>Burkholderiales</taxon>
        <taxon>Comamonadaceae</taxon>
        <taxon>Rhodoferax</taxon>
    </lineage>
</organism>
<evidence type="ECO:0000256" key="5">
    <source>
        <dbReference type="ARBA" id="ARBA00022679"/>
    </source>
</evidence>
<evidence type="ECO:0000256" key="2">
    <source>
        <dbReference type="ARBA" id="ARBA00004370"/>
    </source>
</evidence>
<dbReference type="PRINTS" id="PR00344">
    <property type="entry name" value="BCTRLSENSOR"/>
</dbReference>
<dbReference type="InterPro" id="IPR003660">
    <property type="entry name" value="HAMP_dom"/>
</dbReference>
<dbReference type="Pfam" id="PF08521">
    <property type="entry name" value="2CSK_N"/>
    <property type="match status" value="1"/>
</dbReference>
<evidence type="ECO:0000256" key="10">
    <source>
        <dbReference type="ARBA" id="ARBA00023136"/>
    </source>
</evidence>
<keyword evidence="4" id="KW-0597">Phosphoprotein</keyword>
<comment type="catalytic activity">
    <reaction evidence="1">
        <text>ATP + protein L-histidine = ADP + protein N-phospho-L-histidine.</text>
        <dbReference type="EC" id="2.7.13.3"/>
    </reaction>
</comment>
<evidence type="ECO:0000256" key="11">
    <source>
        <dbReference type="SAM" id="Phobius"/>
    </source>
</evidence>
<dbReference type="InterPro" id="IPR004358">
    <property type="entry name" value="Sig_transdc_His_kin-like_C"/>
</dbReference>
<evidence type="ECO:0000256" key="4">
    <source>
        <dbReference type="ARBA" id="ARBA00022553"/>
    </source>
</evidence>
<dbReference type="CDD" id="cd00075">
    <property type="entry name" value="HATPase"/>
    <property type="match status" value="1"/>
</dbReference>
<feature type="domain" description="Histidine kinase" evidence="12">
    <location>
        <begin position="244"/>
        <end position="457"/>
    </location>
</feature>
<dbReference type="SMART" id="SM00388">
    <property type="entry name" value="HisKA"/>
    <property type="match status" value="1"/>
</dbReference>
<dbReference type="InterPro" id="IPR003661">
    <property type="entry name" value="HisK_dim/P_dom"/>
</dbReference>
<accession>Q21TS3</accession>
<dbReference type="Gene3D" id="1.10.287.130">
    <property type="match status" value="1"/>
</dbReference>
<dbReference type="Pfam" id="PF02518">
    <property type="entry name" value="HATPase_c"/>
    <property type="match status" value="1"/>
</dbReference>
<dbReference type="STRING" id="338969.Rfer_3121"/>
<dbReference type="SUPFAM" id="SSF47384">
    <property type="entry name" value="Homodimeric domain of signal transducing histidine kinase"/>
    <property type="match status" value="1"/>
</dbReference>
<keyword evidence="5" id="KW-0808">Transferase</keyword>
<evidence type="ECO:0000256" key="7">
    <source>
        <dbReference type="ARBA" id="ARBA00022777"/>
    </source>
</evidence>
<evidence type="ECO:0000256" key="8">
    <source>
        <dbReference type="ARBA" id="ARBA00022989"/>
    </source>
</evidence>
<dbReference type="InterPro" id="IPR036890">
    <property type="entry name" value="HATPase_C_sf"/>
</dbReference>
<dbReference type="RefSeq" id="WP_011465393.1">
    <property type="nucleotide sequence ID" value="NC_007908.1"/>
</dbReference>
<dbReference type="PANTHER" id="PTHR45436">
    <property type="entry name" value="SENSOR HISTIDINE KINASE YKOH"/>
    <property type="match status" value="1"/>
</dbReference>
<dbReference type="EC" id="2.7.13.3" evidence="3"/>
<dbReference type="InterPro" id="IPR050428">
    <property type="entry name" value="TCS_sensor_his_kinase"/>
</dbReference>
<evidence type="ECO:0000259" key="13">
    <source>
        <dbReference type="PROSITE" id="PS50885"/>
    </source>
</evidence>
<feature type="transmembrane region" description="Helical" evidence="11">
    <location>
        <begin position="160"/>
        <end position="183"/>
    </location>
</feature>
<dbReference type="CDD" id="cd00082">
    <property type="entry name" value="HisKA"/>
    <property type="match status" value="1"/>
</dbReference>
<evidence type="ECO:0000256" key="3">
    <source>
        <dbReference type="ARBA" id="ARBA00012438"/>
    </source>
</evidence>
<dbReference type="PROSITE" id="PS50109">
    <property type="entry name" value="HIS_KIN"/>
    <property type="match status" value="1"/>
</dbReference>
<dbReference type="OrthoDB" id="8554694at2"/>
<evidence type="ECO:0000259" key="12">
    <source>
        <dbReference type="PROSITE" id="PS50109"/>
    </source>
</evidence>
<name>Q21TS3_ALBFT</name>
<evidence type="ECO:0000256" key="6">
    <source>
        <dbReference type="ARBA" id="ARBA00022692"/>
    </source>
</evidence>
<keyword evidence="8 11" id="KW-1133">Transmembrane helix</keyword>
<dbReference type="SMART" id="SM00387">
    <property type="entry name" value="HATPase_c"/>
    <property type="match status" value="1"/>
</dbReference>
<dbReference type="InterPro" id="IPR003594">
    <property type="entry name" value="HATPase_dom"/>
</dbReference>
<proteinExistence type="predicted"/>
<feature type="domain" description="HAMP" evidence="13">
    <location>
        <begin position="184"/>
        <end position="236"/>
    </location>
</feature>
<dbReference type="InterPro" id="IPR013727">
    <property type="entry name" value="2CSK_N"/>
</dbReference>
<keyword evidence="7 14" id="KW-0418">Kinase</keyword>
<reference evidence="15" key="1">
    <citation type="submission" date="2006-02" db="EMBL/GenBank/DDBJ databases">
        <title>Complete sequence of chromosome of Rhodoferax ferrireducens DSM 15236.</title>
        <authorList>
            <person name="Copeland A."/>
            <person name="Lucas S."/>
            <person name="Lapidus A."/>
            <person name="Barry K."/>
            <person name="Detter J.C."/>
            <person name="Glavina del Rio T."/>
            <person name="Hammon N."/>
            <person name="Israni S."/>
            <person name="Pitluck S."/>
            <person name="Brettin T."/>
            <person name="Bruce D."/>
            <person name="Han C."/>
            <person name="Tapia R."/>
            <person name="Gilna P."/>
            <person name="Kiss H."/>
            <person name="Schmutz J."/>
            <person name="Larimer F."/>
            <person name="Land M."/>
            <person name="Kyrpides N."/>
            <person name="Ivanova N."/>
            <person name="Richardson P."/>
        </authorList>
    </citation>
    <scope>NUCLEOTIDE SEQUENCE [LARGE SCALE GENOMIC DNA]</scope>
    <source>
        <strain evidence="15">ATCC BAA-621 / DSM 15236 / T118</strain>
    </source>
</reference>
<protein>
    <recommendedName>
        <fullName evidence="3">histidine kinase</fullName>
        <ecNumber evidence="3">2.7.13.3</ecNumber>
    </recommendedName>
</protein>
<evidence type="ECO:0000256" key="9">
    <source>
        <dbReference type="ARBA" id="ARBA00023012"/>
    </source>
</evidence>
<dbReference type="Pfam" id="PF00512">
    <property type="entry name" value="HisKA"/>
    <property type="match status" value="1"/>
</dbReference>
<dbReference type="InterPro" id="IPR005467">
    <property type="entry name" value="His_kinase_dom"/>
</dbReference>
<dbReference type="HOGENOM" id="CLU_000445_89_37_4"/>
<dbReference type="GO" id="GO:0000155">
    <property type="term" value="F:phosphorelay sensor kinase activity"/>
    <property type="evidence" value="ECO:0007669"/>
    <property type="project" value="InterPro"/>
</dbReference>
<dbReference type="PROSITE" id="PS50885">
    <property type="entry name" value="HAMP"/>
    <property type="match status" value="1"/>
</dbReference>
<dbReference type="KEGG" id="rfr:Rfer_3121"/>
<dbReference type="PANTHER" id="PTHR45436:SF1">
    <property type="entry name" value="SENSOR PROTEIN QSEC"/>
    <property type="match status" value="1"/>
</dbReference>
<dbReference type="Gene3D" id="3.30.565.10">
    <property type="entry name" value="Histidine kinase-like ATPase, C-terminal domain"/>
    <property type="match status" value="1"/>
</dbReference>
<gene>
    <name evidence="14" type="ordered locus">Rfer_3121</name>
</gene>
<evidence type="ECO:0000256" key="1">
    <source>
        <dbReference type="ARBA" id="ARBA00000085"/>
    </source>
</evidence>
<comment type="subcellular location">
    <subcellularLocation>
        <location evidence="2">Membrane</location>
    </subcellularLocation>
</comment>
<keyword evidence="6 11" id="KW-0812">Transmembrane</keyword>
<dbReference type="AlphaFoldDB" id="Q21TS3"/>
<dbReference type="Proteomes" id="UP000008332">
    <property type="component" value="Chromosome"/>
</dbReference>
<dbReference type="GO" id="GO:0005886">
    <property type="term" value="C:plasma membrane"/>
    <property type="evidence" value="ECO:0007669"/>
    <property type="project" value="TreeGrafter"/>
</dbReference>
<evidence type="ECO:0000313" key="14">
    <source>
        <dbReference type="EMBL" id="ABD70830.1"/>
    </source>
</evidence>